<reference evidence="2" key="1">
    <citation type="submission" date="2021-01" db="EMBL/GenBank/DDBJ databases">
        <title>Diatom-associated Roseobacters Show Island Model of Population Structure.</title>
        <authorList>
            <person name="Qu L."/>
            <person name="Feng X."/>
            <person name="Chen Y."/>
            <person name="Li L."/>
            <person name="Wang X."/>
            <person name="Hu Z."/>
            <person name="Wang H."/>
            <person name="Luo H."/>
        </authorList>
    </citation>
    <scope>NUCLEOTIDE SEQUENCE</scope>
    <source>
        <strain evidence="2">SM26-45</strain>
    </source>
</reference>
<dbReference type="AlphaFoldDB" id="A0A9Q2NP86"/>
<evidence type="ECO:0000313" key="2">
    <source>
        <dbReference type="EMBL" id="MBM2356402.1"/>
    </source>
</evidence>
<dbReference type="Proteomes" id="UP000809337">
    <property type="component" value="Unassembled WGS sequence"/>
</dbReference>
<protein>
    <submittedName>
        <fullName evidence="2">Uncharacterized protein</fullName>
    </submittedName>
</protein>
<dbReference type="RefSeq" id="WP_231035296.1">
    <property type="nucleotide sequence ID" value="NZ_JAJNGX010000015.1"/>
</dbReference>
<dbReference type="EMBL" id="JAFBWN010000015">
    <property type="protein sequence ID" value="MBM2356402.1"/>
    <property type="molecule type" value="Genomic_DNA"/>
</dbReference>
<sequence length="111" mass="12636">MKFTATSTFHAGRDDAELKEYEVRYNFTVTKPRAQTLQEPAEPATIGDIDVEILLSGKWHPCDHVLHDMIVCDDIEALEAMLLAEANEQARAMADEAADHRRKLQQEERAR</sequence>
<feature type="compositionally biased region" description="Basic and acidic residues" evidence="1">
    <location>
        <begin position="93"/>
        <end position="111"/>
    </location>
</feature>
<feature type="region of interest" description="Disordered" evidence="1">
    <location>
        <begin position="90"/>
        <end position="111"/>
    </location>
</feature>
<organism evidence="2 3">
    <name type="scientific">Pseudosulfitobacter pseudonitzschiae</name>
    <dbReference type="NCBI Taxonomy" id="1402135"/>
    <lineage>
        <taxon>Bacteria</taxon>
        <taxon>Pseudomonadati</taxon>
        <taxon>Pseudomonadota</taxon>
        <taxon>Alphaproteobacteria</taxon>
        <taxon>Rhodobacterales</taxon>
        <taxon>Roseobacteraceae</taxon>
        <taxon>Pseudosulfitobacter</taxon>
    </lineage>
</organism>
<evidence type="ECO:0000256" key="1">
    <source>
        <dbReference type="SAM" id="MobiDB-lite"/>
    </source>
</evidence>
<accession>A0A9Q2NP86</accession>
<name>A0A9Q2NP86_9RHOB</name>
<evidence type="ECO:0000313" key="3">
    <source>
        <dbReference type="Proteomes" id="UP000809337"/>
    </source>
</evidence>
<proteinExistence type="predicted"/>
<gene>
    <name evidence="2" type="ORF">JQX14_17750</name>
</gene>
<comment type="caution">
    <text evidence="2">The sequence shown here is derived from an EMBL/GenBank/DDBJ whole genome shotgun (WGS) entry which is preliminary data.</text>
</comment>